<dbReference type="HOGENOM" id="CLU_101709_0_1_4"/>
<sequence length="189" mass="20050">MAKTGNKKLRFPPRARIASAASVLLACMTASTTLLAAQTVPPILQVPADNAVVWRAPATGTITYECSITRTDGVQPRWVAVKAEAVLGDGKGGNSGSYSSPPETWKASDGSALTGMVLVRANVETDRLYDQLVLANPARGVGLLTGVTYIQRLVSSGGAAPQAERCTTATVNQRVLVDYRAEYVFWKPQ</sequence>
<comment type="caution">
    <text evidence="2">The sequence shown here is derived from an EMBL/GenBank/DDBJ whole genome shotgun (WGS) entry which is preliminary data.</text>
</comment>
<dbReference type="RefSeq" id="WP_006218665.1">
    <property type="nucleotide sequence ID" value="NZ_GG770409.1"/>
</dbReference>
<evidence type="ECO:0000256" key="1">
    <source>
        <dbReference type="SAM" id="SignalP"/>
    </source>
</evidence>
<dbReference type="AlphaFoldDB" id="D4XAV7"/>
<dbReference type="EMBL" id="ADMS01000057">
    <property type="protein sequence ID" value="EFF76036.1"/>
    <property type="molecule type" value="Genomic_DNA"/>
</dbReference>
<dbReference type="Proteomes" id="UP000004510">
    <property type="component" value="Unassembled WGS sequence"/>
</dbReference>
<evidence type="ECO:0000313" key="2">
    <source>
        <dbReference type="EMBL" id="EFF76036.1"/>
    </source>
</evidence>
<gene>
    <name evidence="2" type="ORF">HMPREF0004_2604</name>
</gene>
<feature type="chain" id="PRO_5003067163" description="Tat pathway signal sequence domain protein" evidence="1">
    <location>
        <begin position="37"/>
        <end position="189"/>
    </location>
</feature>
<dbReference type="InterPro" id="IPR021851">
    <property type="entry name" value="DUF3455"/>
</dbReference>
<protein>
    <recommendedName>
        <fullName evidence="4">Tat pathway signal sequence domain protein</fullName>
    </recommendedName>
</protein>
<accession>D4XAV7</accession>
<name>D4XAV7_9BURK</name>
<reference evidence="3" key="1">
    <citation type="submission" date="2010-03" db="EMBL/GenBank/DDBJ databases">
        <title>Complete sequence of Mobiluncus curtisii ATCC 43063.</title>
        <authorList>
            <person name="Muzny D."/>
            <person name="Qin X."/>
            <person name="Deng J."/>
            <person name="Jiang H."/>
            <person name="Liu Y."/>
            <person name="Qu J."/>
            <person name="Song X.-Z."/>
            <person name="Zhang L."/>
            <person name="Thornton R."/>
            <person name="Coyle M."/>
            <person name="Francisco L."/>
            <person name="Jackson L."/>
            <person name="Javaid M."/>
            <person name="Korchina V."/>
            <person name="Kovar C."/>
            <person name="Mata R."/>
            <person name="Mathew T."/>
            <person name="Ngo R."/>
            <person name="Nguyen L."/>
            <person name="Nguyen N."/>
            <person name="Okwuonu G."/>
            <person name="Ongeri F."/>
            <person name="Pham C."/>
            <person name="Simmons D."/>
            <person name="Wilczek-Boney K."/>
            <person name="Hale W."/>
            <person name="Jakkamsetti A."/>
            <person name="Pham P."/>
            <person name="Ruth R."/>
            <person name="San Lucas F."/>
            <person name="Warren J."/>
            <person name="Zhang J."/>
            <person name="Zhao Z."/>
            <person name="Zhou C."/>
            <person name="Zhu D."/>
            <person name="Lee S."/>
            <person name="Bess C."/>
            <person name="Blankenburg K."/>
            <person name="Forbes L."/>
            <person name="Fu Q."/>
            <person name="Gubbala S."/>
            <person name="Hirani K."/>
            <person name="Jayaseelan J.C."/>
            <person name="Lara F."/>
            <person name="Munidasa M."/>
            <person name="Palculict T."/>
            <person name="Patil S."/>
            <person name="Pu L.-L."/>
            <person name="Saada N."/>
            <person name="Tang L."/>
            <person name="Weissenberger G."/>
            <person name="Zhu Y."/>
            <person name="Hemphill L."/>
            <person name="Shang Y."/>
            <person name="Youmans B."/>
            <person name="Ayvaz T."/>
            <person name="Ross M."/>
            <person name="Santibanez J."/>
            <person name="Aqrawi P."/>
            <person name="Gross S."/>
            <person name="Joshi V."/>
            <person name="Fowler G."/>
            <person name="Nazareth L."/>
            <person name="Reid J."/>
            <person name="Worley K."/>
            <person name="Petrosino J."/>
            <person name="Highlander S."/>
            <person name="Gibbs R."/>
            <person name="Gibbs R."/>
        </authorList>
    </citation>
    <scope>NUCLEOTIDE SEQUENCE [LARGE SCALE GENOMIC DNA]</scope>
    <source>
        <strain evidence="3">ATCC 43553</strain>
    </source>
</reference>
<dbReference type="Pfam" id="PF11937">
    <property type="entry name" value="DUF3455"/>
    <property type="match status" value="1"/>
</dbReference>
<dbReference type="PROSITE" id="PS51257">
    <property type="entry name" value="PROKAR_LIPOPROTEIN"/>
    <property type="match status" value="1"/>
</dbReference>
<keyword evidence="1" id="KW-0732">Signal</keyword>
<dbReference type="PATRIC" id="fig|742159.3.peg.3545"/>
<proteinExistence type="predicted"/>
<dbReference type="OrthoDB" id="193535at2"/>
<organism evidence="2 3">
    <name type="scientific">Achromobacter piechaudii ATCC 43553</name>
    <dbReference type="NCBI Taxonomy" id="742159"/>
    <lineage>
        <taxon>Bacteria</taxon>
        <taxon>Pseudomonadati</taxon>
        <taxon>Pseudomonadota</taxon>
        <taxon>Betaproteobacteria</taxon>
        <taxon>Burkholderiales</taxon>
        <taxon>Alcaligenaceae</taxon>
        <taxon>Achromobacter</taxon>
    </lineage>
</organism>
<feature type="signal peptide" evidence="1">
    <location>
        <begin position="1"/>
        <end position="36"/>
    </location>
</feature>
<dbReference type="eggNOG" id="ENOG50330AH">
    <property type="taxonomic scope" value="Bacteria"/>
</dbReference>
<evidence type="ECO:0008006" key="4">
    <source>
        <dbReference type="Google" id="ProtNLM"/>
    </source>
</evidence>
<evidence type="ECO:0000313" key="3">
    <source>
        <dbReference type="Proteomes" id="UP000004510"/>
    </source>
</evidence>